<keyword evidence="2" id="KW-1185">Reference proteome</keyword>
<protein>
    <submittedName>
        <fullName evidence="1">Uncharacterized protein</fullName>
    </submittedName>
</protein>
<proteinExistence type="predicted"/>
<evidence type="ECO:0000313" key="2">
    <source>
        <dbReference type="Proteomes" id="UP000186817"/>
    </source>
</evidence>
<evidence type="ECO:0000313" key="1">
    <source>
        <dbReference type="EMBL" id="OLP84131.1"/>
    </source>
</evidence>
<comment type="caution">
    <text evidence="1">The sequence shown here is derived from an EMBL/GenBank/DDBJ whole genome shotgun (WGS) entry which is preliminary data.</text>
</comment>
<reference evidence="1 2" key="1">
    <citation type="submission" date="2016-02" db="EMBL/GenBank/DDBJ databases">
        <title>Genome analysis of coral dinoflagellate symbionts highlights evolutionary adaptations to a symbiotic lifestyle.</title>
        <authorList>
            <person name="Aranda M."/>
            <person name="Li Y."/>
            <person name="Liew Y.J."/>
            <person name="Baumgarten S."/>
            <person name="Simakov O."/>
            <person name="Wilson M."/>
            <person name="Piel J."/>
            <person name="Ashoor H."/>
            <person name="Bougouffa S."/>
            <person name="Bajic V.B."/>
            <person name="Ryu T."/>
            <person name="Ravasi T."/>
            <person name="Bayer T."/>
            <person name="Micklem G."/>
            <person name="Kim H."/>
            <person name="Bhak J."/>
            <person name="Lajeunesse T.C."/>
            <person name="Voolstra C.R."/>
        </authorList>
    </citation>
    <scope>NUCLEOTIDE SEQUENCE [LARGE SCALE GENOMIC DNA]</scope>
    <source>
        <strain evidence="1 2">CCMP2467</strain>
    </source>
</reference>
<organism evidence="1 2">
    <name type="scientific">Symbiodinium microadriaticum</name>
    <name type="common">Dinoflagellate</name>
    <name type="synonym">Zooxanthella microadriatica</name>
    <dbReference type="NCBI Taxonomy" id="2951"/>
    <lineage>
        <taxon>Eukaryota</taxon>
        <taxon>Sar</taxon>
        <taxon>Alveolata</taxon>
        <taxon>Dinophyceae</taxon>
        <taxon>Suessiales</taxon>
        <taxon>Symbiodiniaceae</taxon>
        <taxon>Symbiodinium</taxon>
    </lineage>
</organism>
<dbReference type="EMBL" id="LSRX01001065">
    <property type="protein sequence ID" value="OLP84131.1"/>
    <property type="molecule type" value="Genomic_DNA"/>
</dbReference>
<dbReference type="AlphaFoldDB" id="A0A1Q9CMH7"/>
<name>A0A1Q9CMH7_SYMMI</name>
<sequence>MHGRWALPEPLVQETLRRYADLLRVGLVSVNDEVVRWSSDTSKELQLRSFCEAFVEKLRSLKELSRLDDAILRLSSYWVCKAFSINYALHEVLTLIQRRVGMFCTIETREGHGSALVSYSVEATSSHRLAVRMRWRGKADVLKLWLRRKGRRKREVPEAQWSIQLNCTAFQKALPSSTESFRKNQAHILGDG</sequence>
<accession>A0A1Q9CMH7</accession>
<dbReference type="Proteomes" id="UP000186817">
    <property type="component" value="Unassembled WGS sequence"/>
</dbReference>
<gene>
    <name evidence="1" type="ORF">AK812_SmicGene35038</name>
</gene>